<dbReference type="SUPFAM" id="SSF158668">
    <property type="entry name" value="MtlR-like"/>
    <property type="match status" value="1"/>
</dbReference>
<proteinExistence type="predicted"/>
<dbReference type="InterPro" id="IPR038026">
    <property type="entry name" value="MtlR-like_sf"/>
</dbReference>
<accession>A0ABW0ITS2</accession>
<evidence type="ECO:0000313" key="2">
    <source>
        <dbReference type="EMBL" id="MFC5420390.1"/>
    </source>
</evidence>
<dbReference type="Proteomes" id="UP001596053">
    <property type="component" value="Unassembled WGS sequence"/>
</dbReference>
<evidence type="ECO:0000313" key="3">
    <source>
        <dbReference type="Proteomes" id="UP001596053"/>
    </source>
</evidence>
<dbReference type="PANTHER" id="PTHR37941">
    <property type="entry name" value="FUMARASE E-RELATED"/>
    <property type="match status" value="1"/>
</dbReference>
<feature type="region of interest" description="Disordered" evidence="1">
    <location>
        <begin position="1"/>
        <end position="21"/>
    </location>
</feature>
<dbReference type="Gene3D" id="1.20.120.330">
    <property type="entry name" value="Nucleotidyltransferases domain 2"/>
    <property type="match status" value="1"/>
</dbReference>
<gene>
    <name evidence="2" type="ORF">ACFPOB_12555</name>
</gene>
<dbReference type="InterPro" id="IPR007761">
    <property type="entry name" value="MtlR-like"/>
</dbReference>
<name>A0ABW0ITS2_9HYPH</name>
<dbReference type="RefSeq" id="WP_377798767.1">
    <property type="nucleotide sequence ID" value="NZ_JBHSLW010000014.1"/>
</dbReference>
<protein>
    <recommendedName>
        <fullName evidence="4">Mannitol repressor</fullName>
    </recommendedName>
</protein>
<dbReference type="PANTHER" id="PTHR37941:SF1">
    <property type="entry name" value="FUMARASE E-RELATED"/>
    <property type="match status" value="1"/>
</dbReference>
<comment type="caution">
    <text evidence="2">The sequence shown here is derived from an EMBL/GenBank/DDBJ whole genome shotgun (WGS) entry which is preliminary data.</text>
</comment>
<evidence type="ECO:0008006" key="4">
    <source>
        <dbReference type="Google" id="ProtNLM"/>
    </source>
</evidence>
<evidence type="ECO:0000256" key="1">
    <source>
        <dbReference type="SAM" id="MobiDB-lite"/>
    </source>
</evidence>
<sequence>MTDTSADSSPEEHDDDEPHFLADPDVAGAFERMLDEFSRETDRGSILIAADTVSAHLERIILALAPETFTAKRVKGLLNYPGPLSTFAARADIAFMAGFIGENAHRSIDLLRGLRNKAAHSQGAFSLADHRKILRGICDLGPGTAAGVNRFAVELILRSVVDRLLGRGVELEAEIGSNPFASPSDIIDELSARPEHMKLLEDRLPRMELAFGIWILLGLITHQKKAMVAKRLGTAAKDDLSSGETS</sequence>
<reference evidence="3" key="1">
    <citation type="journal article" date="2019" name="Int. J. Syst. Evol. Microbiol.">
        <title>The Global Catalogue of Microorganisms (GCM) 10K type strain sequencing project: providing services to taxonomists for standard genome sequencing and annotation.</title>
        <authorList>
            <consortium name="The Broad Institute Genomics Platform"/>
            <consortium name="The Broad Institute Genome Sequencing Center for Infectious Disease"/>
            <person name="Wu L."/>
            <person name="Ma J."/>
        </authorList>
    </citation>
    <scope>NUCLEOTIDE SEQUENCE [LARGE SCALE GENOMIC DNA]</scope>
    <source>
        <strain evidence="3">NCAIM B.01391</strain>
    </source>
</reference>
<organism evidence="2 3">
    <name type="scientific">Bosea eneae</name>
    <dbReference type="NCBI Taxonomy" id="151454"/>
    <lineage>
        <taxon>Bacteria</taxon>
        <taxon>Pseudomonadati</taxon>
        <taxon>Pseudomonadota</taxon>
        <taxon>Alphaproteobacteria</taxon>
        <taxon>Hyphomicrobiales</taxon>
        <taxon>Boseaceae</taxon>
        <taxon>Bosea</taxon>
    </lineage>
</organism>
<keyword evidence="3" id="KW-1185">Reference proteome</keyword>
<dbReference type="EMBL" id="JBHSLW010000014">
    <property type="protein sequence ID" value="MFC5420390.1"/>
    <property type="molecule type" value="Genomic_DNA"/>
</dbReference>